<organism evidence="2 3">
    <name type="scientific">Flavilitoribacter nigricans (strain ATCC 23147 / DSM 23189 / NBRC 102662 / NCIMB 1420 / SS-2)</name>
    <name type="common">Lewinella nigricans</name>
    <dbReference type="NCBI Taxonomy" id="1122177"/>
    <lineage>
        <taxon>Bacteria</taxon>
        <taxon>Pseudomonadati</taxon>
        <taxon>Bacteroidota</taxon>
        <taxon>Saprospiria</taxon>
        <taxon>Saprospirales</taxon>
        <taxon>Lewinellaceae</taxon>
        <taxon>Flavilitoribacter</taxon>
    </lineage>
</organism>
<sequence>MRNQIIGTLVAALILFFWQFLSWGLIGIHGNEMSYTPKQDSIIQFLSQNLEEGSYYLPTIRPGATAEEMEAAMTEAVGKPWAMVSYHDALEYNMGLNLIRGFFIDVIAAFLLIWILLKFENLTFSLAVMTSLAVGFIGYLAFPYLNSVWFASDSFPYLIDAVVQWGLVGGWLGWYLTKR</sequence>
<dbReference type="Proteomes" id="UP000223913">
    <property type="component" value="Unassembled WGS sequence"/>
</dbReference>
<reference evidence="2 3" key="1">
    <citation type="submission" date="2017-10" db="EMBL/GenBank/DDBJ databases">
        <title>The draft genome sequence of Lewinella nigricans NBRC 102662.</title>
        <authorList>
            <person name="Wang K."/>
        </authorList>
    </citation>
    <scope>NUCLEOTIDE SEQUENCE [LARGE SCALE GENOMIC DNA]</scope>
    <source>
        <strain evidence="2 3">NBRC 102662</strain>
    </source>
</reference>
<keyword evidence="1" id="KW-1133">Transmembrane helix</keyword>
<dbReference type="AlphaFoldDB" id="A0A2D0MXL9"/>
<comment type="caution">
    <text evidence="2">The sequence shown here is derived from an EMBL/GenBank/DDBJ whole genome shotgun (WGS) entry which is preliminary data.</text>
</comment>
<gene>
    <name evidence="2" type="ORF">CRP01_39130</name>
</gene>
<proteinExistence type="predicted"/>
<accession>A0A2D0MXL9</accession>
<dbReference type="RefSeq" id="WP_099155553.1">
    <property type="nucleotide sequence ID" value="NZ_PDUD01000065.1"/>
</dbReference>
<feature type="transmembrane region" description="Helical" evidence="1">
    <location>
        <begin position="98"/>
        <end position="117"/>
    </location>
</feature>
<evidence type="ECO:0000313" key="2">
    <source>
        <dbReference type="EMBL" id="PHN01021.1"/>
    </source>
</evidence>
<evidence type="ECO:0000313" key="3">
    <source>
        <dbReference type="Proteomes" id="UP000223913"/>
    </source>
</evidence>
<dbReference type="EMBL" id="PDUD01000065">
    <property type="protein sequence ID" value="PHN01021.1"/>
    <property type="molecule type" value="Genomic_DNA"/>
</dbReference>
<feature type="transmembrane region" description="Helical" evidence="1">
    <location>
        <begin position="124"/>
        <end position="145"/>
    </location>
</feature>
<evidence type="ECO:0000256" key="1">
    <source>
        <dbReference type="SAM" id="Phobius"/>
    </source>
</evidence>
<keyword evidence="1" id="KW-0812">Transmembrane</keyword>
<name>A0A2D0MXL9_FLAN2</name>
<keyword evidence="3" id="KW-1185">Reference proteome</keyword>
<feature type="transmembrane region" description="Helical" evidence="1">
    <location>
        <begin position="157"/>
        <end position="176"/>
    </location>
</feature>
<protein>
    <recommendedName>
        <fullName evidence="4">DUF1761 domain-containing protein</fullName>
    </recommendedName>
</protein>
<evidence type="ECO:0008006" key="4">
    <source>
        <dbReference type="Google" id="ProtNLM"/>
    </source>
</evidence>
<dbReference type="OrthoDB" id="663225at2"/>
<keyword evidence="1" id="KW-0472">Membrane</keyword>